<evidence type="ECO:0000313" key="3">
    <source>
        <dbReference type="EMBL" id="TCV13646.1"/>
    </source>
</evidence>
<organism evidence="3 4">
    <name type="scientific">Sphingobacterium alimentarium</name>
    <dbReference type="NCBI Taxonomy" id="797292"/>
    <lineage>
        <taxon>Bacteria</taxon>
        <taxon>Pseudomonadati</taxon>
        <taxon>Bacteroidota</taxon>
        <taxon>Sphingobacteriia</taxon>
        <taxon>Sphingobacteriales</taxon>
        <taxon>Sphingobacteriaceae</taxon>
        <taxon>Sphingobacterium</taxon>
    </lineage>
</organism>
<dbReference type="InterPro" id="IPR012337">
    <property type="entry name" value="RNaseH-like_sf"/>
</dbReference>
<proteinExistence type="predicted"/>
<evidence type="ECO:0000259" key="2">
    <source>
        <dbReference type="Pfam" id="PF01609"/>
    </source>
</evidence>
<name>A0A4R3VWK2_9SPHI</name>
<dbReference type="GO" id="GO:0004803">
    <property type="term" value="F:transposase activity"/>
    <property type="evidence" value="ECO:0007669"/>
    <property type="project" value="InterPro"/>
</dbReference>
<evidence type="ECO:0000256" key="1">
    <source>
        <dbReference type="SAM" id="MobiDB-lite"/>
    </source>
</evidence>
<dbReference type="GO" id="GO:0003677">
    <property type="term" value="F:DNA binding"/>
    <property type="evidence" value="ECO:0007669"/>
    <property type="project" value="InterPro"/>
</dbReference>
<dbReference type="PANTHER" id="PTHR34614:SF2">
    <property type="entry name" value="TRANSPOSASE IS4-LIKE DOMAIN-CONTAINING PROTEIN"/>
    <property type="match status" value="1"/>
</dbReference>
<feature type="region of interest" description="Disordered" evidence="1">
    <location>
        <begin position="1"/>
        <end position="21"/>
    </location>
</feature>
<dbReference type="SUPFAM" id="SSF53098">
    <property type="entry name" value="Ribonuclease H-like"/>
    <property type="match status" value="1"/>
</dbReference>
<dbReference type="GO" id="GO:0006313">
    <property type="term" value="P:DNA transposition"/>
    <property type="evidence" value="ECO:0007669"/>
    <property type="project" value="InterPro"/>
</dbReference>
<reference evidence="3 4" key="1">
    <citation type="submission" date="2019-03" db="EMBL/GenBank/DDBJ databases">
        <title>Genomic Encyclopedia of Type Strains, Phase IV (KMG-IV): sequencing the most valuable type-strain genomes for metagenomic binning, comparative biology and taxonomic classification.</title>
        <authorList>
            <person name="Goeker M."/>
        </authorList>
    </citation>
    <scope>NUCLEOTIDE SEQUENCE [LARGE SCALE GENOMIC DNA]</scope>
    <source>
        <strain evidence="3 4">DSM 22362</strain>
    </source>
</reference>
<gene>
    <name evidence="3" type="ORF">EDC17_10192</name>
</gene>
<dbReference type="Pfam" id="PF01609">
    <property type="entry name" value="DDE_Tnp_1"/>
    <property type="match status" value="1"/>
</dbReference>
<sequence>MYFEASDEDDLRKRGFSKDGKHQHPQIVLGLLVSENGYPLDYDIFEGNKYEGETLLPIIEHFTSKYSFENLVVVADSGLLSKSNIQKLKDGGYQYILGARIKNMGNSITEQILNLKLGDKESAEIKMEGEDKLIVGYKKSRASKDGKNRKRGLDKLEKAIQGGKLGKSNINNRGYNKYLTMSGEVSISINHDKYNDDSKWDGLKGYMTNCNLSKEDVIKQYSLLWNIERTFRISKSDLQIRPLFHRLRKRIESHICISFAACKVYKELERLLKEKNAGYSAEQAIEIIKTIYKVKIQTPYSEQIYERLIIKNDDQKAIVDFFDLDLN</sequence>
<dbReference type="AlphaFoldDB" id="A0A4R3VWK2"/>
<evidence type="ECO:0000313" key="4">
    <source>
        <dbReference type="Proteomes" id="UP000295197"/>
    </source>
</evidence>
<comment type="caution">
    <text evidence="3">The sequence shown here is derived from an EMBL/GenBank/DDBJ whole genome shotgun (WGS) entry which is preliminary data.</text>
</comment>
<keyword evidence="4" id="KW-1185">Reference proteome</keyword>
<dbReference type="PANTHER" id="PTHR34614">
    <property type="match status" value="1"/>
</dbReference>
<feature type="compositionally biased region" description="Basic and acidic residues" evidence="1">
    <location>
        <begin position="10"/>
        <end position="21"/>
    </location>
</feature>
<feature type="domain" description="Transposase IS4-like" evidence="2">
    <location>
        <begin position="17"/>
        <end position="261"/>
    </location>
</feature>
<protein>
    <submittedName>
        <fullName evidence="3">DDE family transposase</fullName>
    </submittedName>
</protein>
<dbReference type="EMBL" id="SMBZ01000019">
    <property type="protein sequence ID" value="TCV13646.1"/>
    <property type="molecule type" value="Genomic_DNA"/>
</dbReference>
<dbReference type="InterPro" id="IPR002559">
    <property type="entry name" value="Transposase_11"/>
</dbReference>
<dbReference type="Proteomes" id="UP000295197">
    <property type="component" value="Unassembled WGS sequence"/>
</dbReference>
<accession>A0A4R3VWK2</accession>